<dbReference type="EMBL" id="BROH01000001">
    <property type="protein sequence ID" value="GKY86326.1"/>
    <property type="molecule type" value="Genomic_DNA"/>
</dbReference>
<dbReference type="SUPFAM" id="SSF81653">
    <property type="entry name" value="Calcium ATPase, transduction domain A"/>
    <property type="match status" value="1"/>
</dbReference>
<protein>
    <submittedName>
        <fullName evidence="12">Copper-translocating P-type ATPase</fullName>
    </submittedName>
</protein>
<evidence type="ECO:0000259" key="11">
    <source>
        <dbReference type="PROSITE" id="PS50846"/>
    </source>
</evidence>
<dbReference type="PROSITE" id="PS50846">
    <property type="entry name" value="HMA_2"/>
    <property type="match status" value="2"/>
</dbReference>
<evidence type="ECO:0000256" key="2">
    <source>
        <dbReference type="ARBA" id="ARBA00006024"/>
    </source>
</evidence>
<dbReference type="PRINTS" id="PR00120">
    <property type="entry name" value="HATPASE"/>
</dbReference>
<dbReference type="InterPro" id="IPR001757">
    <property type="entry name" value="P_typ_ATPase"/>
</dbReference>
<proteinExistence type="inferred from homology"/>
<comment type="caution">
    <text evidence="12">The sequence shown here is derived from an EMBL/GenBank/DDBJ whole genome shotgun (WGS) entry which is preliminary data.</text>
</comment>
<keyword evidence="9 10" id="KW-0472">Membrane</keyword>
<evidence type="ECO:0000256" key="9">
    <source>
        <dbReference type="ARBA" id="ARBA00023136"/>
    </source>
</evidence>
<keyword evidence="8 10" id="KW-1133">Transmembrane helix</keyword>
<gene>
    <name evidence="12" type="ORF">STA1M1_01950</name>
</gene>
<dbReference type="InterPro" id="IPR036412">
    <property type="entry name" value="HAD-like_sf"/>
</dbReference>
<dbReference type="SFLD" id="SFLDG00002">
    <property type="entry name" value="C1.7:_P-type_atpase_like"/>
    <property type="match status" value="1"/>
</dbReference>
<feature type="transmembrane region" description="Helical" evidence="10">
    <location>
        <begin position="757"/>
        <end position="776"/>
    </location>
</feature>
<evidence type="ECO:0000256" key="7">
    <source>
        <dbReference type="ARBA" id="ARBA00022967"/>
    </source>
</evidence>
<feature type="transmembrane region" description="Helical" evidence="10">
    <location>
        <begin position="261"/>
        <end position="279"/>
    </location>
</feature>
<dbReference type="Pfam" id="PF00122">
    <property type="entry name" value="E1-E2_ATPase"/>
    <property type="match status" value="1"/>
</dbReference>
<comment type="subcellular location">
    <subcellularLocation>
        <location evidence="10">Cell membrane</location>
    </subcellularLocation>
    <subcellularLocation>
        <location evidence="1">Endomembrane system</location>
        <topology evidence="1">Multi-pass membrane protein</topology>
    </subcellularLocation>
</comment>
<dbReference type="InterPro" id="IPR018303">
    <property type="entry name" value="ATPase_P-typ_P_site"/>
</dbReference>
<dbReference type="PROSITE" id="PS00154">
    <property type="entry name" value="ATPASE_E1_E2"/>
    <property type="match status" value="1"/>
</dbReference>
<dbReference type="NCBIfam" id="TIGR01525">
    <property type="entry name" value="ATPase-IB_hvy"/>
    <property type="match status" value="1"/>
</dbReference>
<dbReference type="CDD" id="cd02094">
    <property type="entry name" value="P-type_ATPase_Cu-like"/>
    <property type="match status" value="1"/>
</dbReference>
<feature type="transmembrane region" description="Helical" evidence="10">
    <location>
        <begin position="229"/>
        <end position="249"/>
    </location>
</feature>
<accession>A0ABQ5LMZ7</accession>
<dbReference type="InterPro" id="IPR036163">
    <property type="entry name" value="HMA_dom_sf"/>
</dbReference>
<evidence type="ECO:0000256" key="10">
    <source>
        <dbReference type="RuleBase" id="RU362081"/>
    </source>
</evidence>
<dbReference type="InterPro" id="IPR059000">
    <property type="entry name" value="ATPase_P-type_domA"/>
</dbReference>
<dbReference type="Gene3D" id="3.40.1110.10">
    <property type="entry name" value="Calcium-transporting ATPase, cytoplasmic domain N"/>
    <property type="match status" value="1"/>
</dbReference>
<evidence type="ECO:0000256" key="5">
    <source>
        <dbReference type="ARBA" id="ARBA00022741"/>
    </source>
</evidence>
<dbReference type="SUPFAM" id="SSF55008">
    <property type="entry name" value="HMA, heavy metal-associated domain"/>
    <property type="match status" value="2"/>
</dbReference>
<feature type="domain" description="HMA" evidence="11">
    <location>
        <begin position="2"/>
        <end position="67"/>
    </location>
</feature>
<dbReference type="Pfam" id="PF00403">
    <property type="entry name" value="HMA"/>
    <property type="match status" value="2"/>
</dbReference>
<dbReference type="Proteomes" id="UP001144205">
    <property type="component" value="Unassembled WGS sequence"/>
</dbReference>
<evidence type="ECO:0000313" key="12">
    <source>
        <dbReference type="EMBL" id="GKY86326.1"/>
    </source>
</evidence>
<evidence type="ECO:0000256" key="1">
    <source>
        <dbReference type="ARBA" id="ARBA00004127"/>
    </source>
</evidence>
<dbReference type="PANTHER" id="PTHR43520:SF8">
    <property type="entry name" value="P-TYPE CU(+) TRANSPORTER"/>
    <property type="match status" value="1"/>
</dbReference>
<dbReference type="CDD" id="cd00371">
    <property type="entry name" value="HMA"/>
    <property type="match status" value="2"/>
</dbReference>
<dbReference type="InterPro" id="IPR006121">
    <property type="entry name" value="HMA_dom"/>
</dbReference>
<feature type="domain" description="HMA" evidence="11">
    <location>
        <begin position="69"/>
        <end position="135"/>
    </location>
</feature>
<keyword evidence="10" id="KW-1003">Cell membrane</keyword>
<sequence>MTDMTLQVEGMTCAVCVGKVERALDELPFVHGQVVNLAAENASFSLDDPADLARTAEALAKAGYPVVTDHLEFAVEGLADAASVAKVEQALTAAPGVLSASVNLATDTASVTIAAGAIAPSQVAGLISSAGFKAALRSSDGQDVQKRKQAEMTRLGWLTIVAAALTLPVFIVEMGGHLYPPFHHWVNATIGMQTSRIAQFLLTAIVLAGPGQRFFTKGIPQLLHGSPDMNSLVAMGTSAAFAYSTLATFAPGLFPEGTANVYFESASVIIVLILFGRWMEARAKGRTGAAIRALMQLQPKTARVERDGGAVEISADEIRPGDVIVLRPGEAVAADGTVLSGESHIDESMITGEPLAVAKGPGDAVTGGTVNTTGALRIEATRVGADTTLAQIIRLVEQAQGAKLPIQSTVDRITRWFVPAVMSAAALTFLAWLAFGPSPALSFALIAGVSVLVIACPCAMGLATPTSIMVGTGRGAELGVLFRKGDALQVMEGVKVVAFDKTGTLTEGRPALTDIVLADGQDEAGVLRLVAAAEAQSEHPLAAAILAAAEERGLALPETESFRALPGFGIRAGIGGRNVAVGAARLMEREKIELGALAEAGAALAADGKTPLYVGIDGVAAAVIAVADPIKDSTPEAIAALHREGLEVAMITGDTRATADAIARRLGIDHVTAEVLPRGKVSAIEALRAAHGATAFVGDGINDAPALAAADIGLAIGTGTDVAIGAADVVLASGEITGVATAITLSRQTMRNIRQNLFWAFGYNVVLIPVAAGLLYPFGGPMLSPMLAAFAMAMSSTFVLTNALRLRRAGVRA</sequence>
<dbReference type="SUPFAM" id="SSF81665">
    <property type="entry name" value="Calcium ATPase, transmembrane domain M"/>
    <property type="match status" value="1"/>
</dbReference>
<dbReference type="PANTHER" id="PTHR43520">
    <property type="entry name" value="ATP7, ISOFORM B"/>
    <property type="match status" value="1"/>
</dbReference>
<dbReference type="InterPro" id="IPR023298">
    <property type="entry name" value="ATPase_P-typ_TM_dom_sf"/>
</dbReference>
<dbReference type="InterPro" id="IPR023299">
    <property type="entry name" value="ATPase_P-typ_cyto_dom_N"/>
</dbReference>
<reference evidence="12" key="1">
    <citation type="journal article" date="2023" name="Int. J. Syst. Evol. Microbiol.">
        <title>Sinisalibacter aestuarii sp. nov., isolated from estuarine sediment of the Arakawa River.</title>
        <authorList>
            <person name="Arafat S.T."/>
            <person name="Hirano S."/>
            <person name="Sato A."/>
            <person name="Takeuchi K."/>
            <person name="Yasuda T."/>
            <person name="Terahara T."/>
            <person name="Hamada M."/>
            <person name="Kobayashi T."/>
        </authorList>
    </citation>
    <scope>NUCLEOTIDE SEQUENCE</scope>
    <source>
        <strain evidence="12">B-399</strain>
    </source>
</reference>
<feature type="transmembrane region" description="Helical" evidence="10">
    <location>
        <begin position="782"/>
        <end position="804"/>
    </location>
</feature>
<evidence type="ECO:0000256" key="6">
    <source>
        <dbReference type="ARBA" id="ARBA00022840"/>
    </source>
</evidence>
<dbReference type="NCBIfam" id="TIGR01511">
    <property type="entry name" value="ATPase-IB1_Cu"/>
    <property type="match status" value="1"/>
</dbReference>
<evidence type="ECO:0000256" key="3">
    <source>
        <dbReference type="ARBA" id="ARBA00022692"/>
    </source>
</evidence>
<dbReference type="SFLD" id="SFLDF00027">
    <property type="entry name" value="p-type_atpase"/>
    <property type="match status" value="1"/>
</dbReference>
<dbReference type="Gene3D" id="3.40.50.1000">
    <property type="entry name" value="HAD superfamily/HAD-like"/>
    <property type="match status" value="1"/>
</dbReference>
<dbReference type="RefSeq" id="WP_281840289.1">
    <property type="nucleotide sequence ID" value="NZ_BROH01000001.1"/>
</dbReference>
<dbReference type="Gene3D" id="3.30.70.100">
    <property type="match status" value="2"/>
</dbReference>
<keyword evidence="13" id="KW-1185">Reference proteome</keyword>
<keyword evidence="6 10" id="KW-0067">ATP-binding</keyword>
<evidence type="ECO:0000256" key="4">
    <source>
        <dbReference type="ARBA" id="ARBA00022723"/>
    </source>
</evidence>
<dbReference type="InterPro" id="IPR044492">
    <property type="entry name" value="P_typ_ATPase_HD_dom"/>
</dbReference>
<keyword evidence="3 10" id="KW-0812">Transmembrane</keyword>
<keyword evidence="7" id="KW-1278">Translocase</keyword>
<comment type="similarity">
    <text evidence="2 10">Belongs to the cation transport ATPase (P-type) (TC 3.A.3) family. Type IB subfamily.</text>
</comment>
<dbReference type="InterPro" id="IPR008250">
    <property type="entry name" value="ATPase_P-typ_transduc_dom_A_sf"/>
</dbReference>
<keyword evidence="4 10" id="KW-0479">Metal-binding</keyword>
<dbReference type="InterPro" id="IPR027256">
    <property type="entry name" value="P-typ_ATPase_IB"/>
</dbReference>
<dbReference type="PRINTS" id="PR00119">
    <property type="entry name" value="CATATPASE"/>
</dbReference>
<dbReference type="Pfam" id="PF00702">
    <property type="entry name" value="Hydrolase"/>
    <property type="match status" value="1"/>
</dbReference>
<feature type="transmembrane region" description="Helical" evidence="10">
    <location>
        <begin position="185"/>
        <end position="208"/>
    </location>
</feature>
<dbReference type="NCBIfam" id="TIGR01494">
    <property type="entry name" value="ATPase_P-type"/>
    <property type="match status" value="1"/>
</dbReference>
<dbReference type="SUPFAM" id="SSF56784">
    <property type="entry name" value="HAD-like"/>
    <property type="match status" value="1"/>
</dbReference>
<feature type="transmembrane region" description="Helical" evidence="10">
    <location>
        <begin position="441"/>
        <end position="464"/>
    </location>
</feature>
<dbReference type="Gene3D" id="2.70.150.10">
    <property type="entry name" value="Calcium-transporting ATPase, cytoplasmic transduction domain A"/>
    <property type="match status" value="1"/>
</dbReference>
<dbReference type="InterPro" id="IPR023214">
    <property type="entry name" value="HAD_sf"/>
</dbReference>
<organism evidence="12 13">
    <name type="scientific">Sinisalibacter aestuarii</name>
    <dbReference type="NCBI Taxonomy" id="2949426"/>
    <lineage>
        <taxon>Bacteria</taxon>
        <taxon>Pseudomonadati</taxon>
        <taxon>Pseudomonadota</taxon>
        <taxon>Alphaproteobacteria</taxon>
        <taxon>Rhodobacterales</taxon>
        <taxon>Roseobacteraceae</taxon>
        <taxon>Sinisalibacter</taxon>
    </lineage>
</organism>
<evidence type="ECO:0000313" key="13">
    <source>
        <dbReference type="Proteomes" id="UP001144205"/>
    </source>
</evidence>
<name>A0ABQ5LMZ7_9RHOB</name>
<feature type="transmembrane region" description="Helical" evidence="10">
    <location>
        <begin position="155"/>
        <end position="179"/>
    </location>
</feature>
<feature type="transmembrane region" description="Helical" evidence="10">
    <location>
        <begin position="416"/>
        <end position="435"/>
    </location>
</feature>
<evidence type="ECO:0000256" key="8">
    <source>
        <dbReference type="ARBA" id="ARBA00022989"/>
    </source>
</evidence>
<dbReference type="SFLD" id="SFLDS00003">
    <property type="entry name" value="Haloacid_Dehalogenase"/>
    <property type="match status" value="1"/>
</dbReference>
<keyword evidence="5 10" id="KW-0547">Nucleotide-binding</keyword>